<evidence type="ECO:0000313" key="10">
    <source>
        <dbReference type="EMBL" id="KGG52673.1"/>
    </source>
</evidence>
<dbReference type="InterPro" id="IPR049808">
    <property type="entry name" value="CONSTANS-like_Bbox1"/>
</dbReference>
<organism evidence="10 11">
    <name type="scientific">Mitosporidium daphniae</name>
    <dbReference type="NCBI Taxonomy" id="1485682"/>
    <lineage>
        <taxon>Eukaryota</taxon>
        <taxon>Fungi</taxon>
        <taxon>Fungi incertae sedis</taxon>
        <taxon>Microsporidia</taxon>
        <taxon>Mitosporidium</taxon>
    </lineage>
</organism>
<dbReference type="PANTHER" id="PTHR31832:SF63">
    <property type="entry name" value="B-BOX ZINC FINGER PROTEIN 23"/>
    <property type="match status" value="1"/>
</dbReference>
<dbReference type="GO" id="GO:0008270">
    <property type="term" value="F:zinc ion binding"/>
    <property type="evidence" value="ECO:0007669"/>
    <property type="project" value="UniProtKB-KW"/>
</dbReference>
<dbReference type="SUPFAM" id="SSF57845">
    <property type="entry name" value="B-box zinc-binding domain"/>
    <property type="match status" value="1"/>
</dbReference>
<dbReference type="GeneID" id="25258440"/>
<evidence type="ECO:0000313" key="11">
    <source>
        <dbReference type="Proteomes" id="UP000029725"/>
    </source>
</evidence>
<gene>
    <name evidence="10" type="ORF">DI09_145p30</name>
</gene>
<dbReference type="RefSeq" id="XP_013239109.1">
    <property type="nucleotide sequence ID" value="XM_013383655.1"/>
</dbReference>
<feature type="domain" description="B box-type" evidence="9">
    <location>
        <begin position="83"/>
        <end position="129"/>
    </location>
</feature>
<keyword evidence="3" id="KW-0677">Repeat</keyword>
<sequence length="380" mass="42072">MCKAAVGRSFCCSSADELKEIPEGYQSLFIDEMLSKEPPYSLAFCSEESIPASVEYVIKDRQLLLPLYLVEVEWDPQEEKRSRQTLSCENCEKAEAVMYCQADTAHLCALCDKEIHASKLASRHSRMPLEKGLHCIVNCRLHPERLAEFFCPTCHVVVCLSCKMIGHHSSGDAAEHPLVSVPEAYASVVSASNSPDPIIDEGRKSVLKQFNRVQAKAEVILSNASQIREQLSKAYNLALADLDQQIAKKLRVLRGDAFLFGRLLQGLGRSAEFLRYLKVGRDAPLFLLSWHHYLQAKVSMSVIPAAHSSAVARPTDPSLCPDTLLELKGYFSINPINSLAASSATLNSQITMAKSYHSALLKKVPDQQSEGADRALFSHH</sequence>
<evidence type="ECO:0000256" key="7">
    <source>
        <dbReference type="ARBA" id="ARBA00023242"/>
    </source>
</evidence>
<dbReference type="AlphaFoldDB" id="A0A098VU66"/>
<evidence type="ECO:0000256" key="5">
    <source>
        <dbReference type="ARBA" id="ARBA00023015"/>
    </source>
</evidence>
<dbReference type="PANTHER" id="PTHR31832">
    <property type="entry name" value="B-BOX ZINC FINGER PROTEIN 22"/>
    <property type="match status" value="1"/>
</dbReference>
<dbReference type="SMART" id="SM00336">
    <property type="entry name" value="BBOX"/>
    <property type="match status" value="2"/>
</dbReference>
<name>A0A098VU66_9MICR</name>
<reference evidence="10 11" key="1">
    <citation type="submission" date="2014-04" db="EMBL/GenBank/DDBJ databases">
        <title>A new species of microsporidia sheds light on the evolution of extreme parasitism.</title>
        <authorList>
            <person name="Haag K.L."/>
            <person name="James T.Y."/>
            <person name="Larsson R."/>
            <person name="Schaer T.M."/>
            <person name="Refardt D."/>
            <person name="Pombert J.-F."/>
            <person name="Ebert D."/>
        </authorList>
    </citation>
    <scope>NUCLEOTIDE SEQUENCE [LARGE SCALE GENOMIC DNA]</scope>
    <source>
        <strain evidence="10 11">UGP3</strain>
        <tissue evidence="10">Spores</tissue>
    </source>
</reference>
<evidence type="ECO:0000256" key="3">
    <source>
        <dbReference type="ARBA" id="ARBA00022737"/>
    </source>
</evidence>
<dbReference type="Pfam" id="PF00643">
    <property type="entry name" value="zf-B_box"/>
    <property type="match status" value="2"/>
</dbReference>
<protein>
    <recommendedName>
        <fullName evidence="9">B box-type domain-containing protein</fullName>
    </recommendedName>
</protein>
<dbReference type="HOGENOM" id="CLU_727771_0_0_1"/>
<evidence type="ECO:0000256" key="2">
    <source>
        <dbReference type="ARBA" id="ARBA00022723"/>
    </source>
</evidence>
<evidence type="ECO:0000256" key="1">
    <source>
        <dbReference type="ARBA" id="ARBA00004123"/>
    </source>
</evidence>
<dbReference type="InterPro" id="IPR000315">
    <property type="entry name" value="Znf_B-box"/>
</dbReference>
<dbReference type="VEuPathDB" id="MicrosporidiaDB:DI09_145p30"/>
<dbReference type="EMBL" id="JMKJ01000050">
    <property type="protein sequence ID" value="KGG52673.1"/>
    <property type="molecule type" value="Genomic_DNA"/>
</dbReference>
<keyword evidence="6" id="KW-0804">Transcription</keyword>
<evidence type="ECO:0000256" key="4">
    <source>
        <dbReference type="ARBA" id="ARBA00022833"/>
    </source>
</evidence>
<feature type="domain" description="B box-type" evidence="9">
    <location>
        <begin position="139"/>
        <end position="181"/>
    </location>
</feature>
<evidence type="ECO:0000256" key="8">
    <source>
        <dbReference type="PROSITE-ProRule" id="PRU00024"/>
    </source>
</evidence>
<proteinExistence type="predicted"/>
<dbReference type="Gene3D" id="3.30.160.60">
    <property type="entry name" value="Classic Zinc Finger"/>
    <property type="match status" value="1"/>
</dbReference>
<comment type="caution">
    <text evidence="10">The sequence shown here is derived from an EMBL/GenBank/DDBJ whole genome shotgun (WGS) entry which is preliminary data.</text>
</comment>
<comment type="subcellular location">
    <subcellularLocation>
        <location evidence="1">Nucleus</location>
    </subcellularLocation>
</comment>
<dbReference type="InterPro" id="IPR051979">
    <property type="entry name" value="B-box_zinc_finger"/>
</dbReference>
<keyword evidence="7" id="KW-0539">Nucleus</keyword>
<dbReference type="PROSITE" id="PS50119">
    <property type="entry name" value="ZF_BBOX"/>
    <property type="match status" value="2"/>
</dbReference>
<evidence type="ECO:0000256" key="6">
    <source>
        <dbReference type="ARBA" id="ARBA00023163"/>
    </source>
</evidence>
<keyword evidence="5" id="KW-0805">Transcription regulation</keyword>
<dbReference type="GO" id="GO:0006355">
    <property type="term" value="P:regulation of DNA-templated transcription"/>
    <property type="evidence" value="ECO:0007669"/>
    <property type="project" value="TreeGrafter"/>
</dbReference>
<dbReference type="CDD" id="cd19821">
    <property type="entry name" value="Bbox1_BBX-like"/>
    <property type="match status" value="1"/>
</dbReference>
<keyword evidence="8" id="KW-0863">Zinc-finger</keyword>
<keyword evidence="2" id="KW-0479">Metal-binding</keyword>
<dbReference type="OrthoDB" id="153872at2759"/>
<keyword evidence="11" id="KW-1185">Reference proteome</keyword>
<evidence type="ECO:0000259" key="9">
    <source>
        <dbReference type="PROSITE" id="PS50119"/>
    </source>
</evidence>
<accession>A0A098VU66</accession>
<dbReference type="CDD" id="cd19756">
    <property type="entry name" value="Bbox2"/>
    <property type="match status" value="1"/>
</dbReference>
<dbReference type="GO" id="GO:0005634">
    <property type="term" value="C:nucleus"/>
    <property type="evidence" value="ECO:0007669"/>
    <property type="project" value="UniProtKB-SubCell"/>
</dbReference>
<keyword evidence="4" id="KW-0862">Zinc</keyword>
<dbReference type="Proteomes" id="UP000029725">
    <property type="component" value="Unassembled WGS sequence"/>
</dbReference>